<dbReference type="GO" id="GO:0004563">
    <property type="term" value="F:beta-N-acetylhexosaminidase activity"/>
    <property type="evidence" value="ECO:0007669"/>
    <property type="project" value="UniProtKB-EC"/>
</dbReference>
<feature type="region of interest" description="Disordered" evidence="6">
    <location>
        <begin position="1"/>
        <end position="78"/>
    </location>
</feature>
<reference evidence="8 9" key="1">
    <citation type="submission" date="2018-08" db="EMBL/GenBank/DDBJ databases">
        <title>Sequencing the genomes of 1000 actinobacteria strains.</title>
        <authorList>
            <person name="Klenk H.-P."/>
        </authorList>
    </citation>
    <scope>NUCLEOTIDE SEQUENCE [LARGE SCALE GENOMIC DNA]</scope>
    <source>
        <strain evidence="8 9">DSM 22967</strain>
    </source>
</reference>
<dbReference type="InterPro" id="IPR019800">
    <property type="entry name" value="Glyco_hydro_3_AS"/>
</dbReference>
<comment type="similarity">
    <text evidence="2">Belongs to the glycosyl hydrolase 3 family.</text>
</comment>
<evidence type="ECO:0000256" key="2">
    <source>
        <dbReference type="ARBA" id="ARBA00005336"/>
    </source>
</evidence>
<evidence type="ECO:0000313" key="9">
    <source>
        <dbReference type="Proteomes" id="UP000256253"/>
    </source>
</evidence>
<dbReference type="PANTHER" id="PTHR30480:SF13">
    <property type="entry name" value="BETA-HEXOSAMINIDASE"/>
    <property type="match status" value="1"/>
</dbReference>
<name>A0A3D9UM01_9MICO</name>
<organism evidence="8 9">
    <name type="scientific">Calidifontibacter indicus</name>
    <dbReference type="NCBI Taxonomy" id="419650"/>
    <lineage>
        <taxon>Bacteria</taxon>
        <taxon>Bacillati</taxon>
        <taxon>Actinomycetota</taxon>
        <taxon>Actinomycetes</taxon>
        <taxon>Micrococcales</taxon>
        <taxon>Dermacoccaceae</taxon>
        <taxon>Calidifontibacter</taxon>
    </lineage>
</organism>
<feature type="region of interest" description="Disordered" evidence="6">
    <location>
        <begin position="220"/>
        <end position="239"/>
    </location>
</feature>
<feature type="domain" description="Glycoside hydrolase family 3 N-terminal" evidence="7">
    <location>
        <begin position="96"/>
        <end position="418"/>
    </location>
</feature>
<keyword evidence="5" id="KW-0326">Glycosidase</keyword>
<dbReference type="Gene3D" id="3.20.20.300">
    <property type="entry name" value="Glycoside hydrolase, family 3, N-terminal domain"/>
    <property type="match status" value="1"/>
</dbReference>
<dbReference type="SUPFAM" id="SSF51445">
    <property type="entry name" value="(Trans)glycosidases"/>
    <property type="match status" value="1"/>
</dbReference>
<dbReference type="Pfam" id="PF00933">
    <property type="entry name" value="Glyco_hydro_3"/>
    <property type="match status" value="1"/>
</dbReference>
<dbReference type="GO" id="GO:0005975">
    <property type="term" value="P:carbohydrate metabolic process"/>
    <property type="evidence" value="ECO:0007669"/>
    <property type="project" value="InterPro"/>
</dbReference>
<proteinExistence type="inferred from homology"/>
<dbReference type="EMBL" id="QTUA01000001">
    <property type="protein sequence ID" value="REF30317.1"/>
    <property type="molecule type" value="Genomic_DNA"/>
</dbReference>
<dbReference type="Proteomes" id="UP000256253">
    <property type="component" value="Unassembled WGS sequence"/>
</dbReference>
<evidence type="ECO:0000256" key="3">
    <source>
        <dbReference type="ARBA" id="ARBA00012663"/>
    </source>
</evidence>
<dbReference type="InterPro" id="IPR036962">
    <property type="entry name" value="Glyco_hydro_3_N_sf"/>
</dbReference>
<comment type="catalytic activity">
    <reaction evidence="1">
        <text>Hydrolysis of terminal non-reducing N-acetyl-D-hexosamine residues in N-acetyl-beta-D-hexosaminides.</text>
        <dbReference type="EC" id="3.2.1.52"/>
    </reaction>
</comment>
<evidence type="ECO:0000256" key="6">
    <source>
        <dbReference type="SAM" id="MobiDB-lite"/>
    </source>
</evidence>
<dbReference type="PANTHER" id="PTHR30480">
    <property type="entry name" value="BETA-HEXOSAMINIDASE-RELATED"/>
    <property type="match status" value="1"/>
</dbReference>
<evidence type="ECO:0000256" key="1">
    <source>
        <dbReference type="ARBA" id="ARBA00001231"/>
    </source>
</evidence>
<keyword evidence="4" id="KW-0378">Hydrolase</keyword>
<dbReference type="GO" id="GO:0009254">
    <property type="term" value="P:peptidoglycan turnover"/>
    <property type="evidence" value="ECO:0007669"/>
    <property type="project" value="TreeGrafter"/>
</dbReference>
<dbReference type="InterPro" id="IPR017853">
    <property type="entry name" value="GH"/>
</dbReference>
<evidence type="ECO:0000256" key="5">
    <source>
        <dbReference type="ARBA" id="ARBA00023295"/>
    </source>
</evidence>
<dbReference type="PROSITE" id="PS00775">
    <property type="entry name" value="GLYCOSYL_HYDROL_F3"/>
    <property type="match status" value="1"/>
</dbReference>
<dbReference type="InterPro" id="IPR001764">
    <property type="entry name" value="Glyco_hydro_3_N"/>
</dbReference>
<dbReference type="AlphaFoldDB" id="A0A3D9UM01"/>
<evidence type="ECO:0000259" key="7">
    <source>
        <dbReference type="Pfam" id="PF00933"/>
    </source>
</evidence>
<accession>A0A3D9UM01</accession>
<gene>
    <name evidence="8" type="ORF">DFJ65_1321</name>
</gene>
<protein>
    <recommendedName>
        <fullName evidence="3">beta-N-acetylhexosaminidase</fullName>
        <ecNumber evidence="3">3.2.1.52</ecNumber>
    </recommendedName>
</protein>
<feature type="compositionally biased region" description="Low complexity" evidence="6">
    <location>
        <begin position="13"/>
        <end position="78"/>
    </location>
</feature>
<dbReference type="EC" id="3.2.1.52" evidence="3"/>
<evidence type="ECO:0000256" key="4">
    <source>
        <dbReference type="ARBA" id="ARBA00022801"/>
    </source>
</evidence>
<keyword evidence="9" id="KW-1185">Reference proteome</keyword>
<dbReference type="InterPro" id="IPR050226">
    <property type="entry name" value="NagZ_Beta-hexosaminidase"/>
</dbReference>
<comment type="caution">
    <text evidence="8">The sequence shown here is derived from an EMBL/GenBank/DDBJ whole genome shotgun (WGS) entry which is preliminary data.</text>
</comment>
<sequence length="431" mass="43013">MLTVTTLVGCSGGSSSTSQTSGRAGTSASSASSGTTGASPSGGTSTTGASSTASPSGSSGSSGSNSATGTTSSTGTDPTTASCIDALAARMTPAQRAGQLIMVGLDRSMSASSLDAMIAQHHIGNMFFIGGWRDAATVRQATAHVQAQVSPTSTAGVRFLVAADQEGGQVQQLKGAGFTPLPSALQQGSMSAADRARIAATIATELKAVGVNLDLAPVADTVPPDNPRSNEPIGRWGRQYANDPTKAATAVSEVVRTMQAGGLQTALKHFPGLGRVTGNTDFTSAGIVDSTTTADDQYLDPFAAGIASGSGVVMMSSAYYSRMDPANQAVYSPTIIGTVLRGKLGFSGVVVSDDLNAVAVRGVPAGERAVRFVRAGGDIALTGLASAAPVMARALVTQAANDPAFAAKVDASVKRVLTIKTRAGLTSCSAG</sequence>
<evidence type="ECO:0000313" key="8">
    <source>
        <dbReference type="EMBL" id="REF30317.1"/>
    </source>
</evidence>